<dbReference type="AlphaFoldDB" id="A0A2V3IR14"/>
<feature type="compositionally biased region" description="Low complexity" evidence="1">
    <location>
        <begin position="216"/>
        <end position="244"/>
    </location>
</feature>
<reference evidence="2 3" key="1">
    <citation type="journal article" date="2018" name="Mol. Biol. Evol.">
        <title>Analysis of the draft genome of the red seaweed Gracilariopsis chorda provides insights into genome size evolution in Rhodophyta.</title>
        <authorList>
            <person name="Lee J."/>
            <person name="Yang E.C."/>
            <person name="Graf L."/>
            <person name="Yang J.H."/>
            <person name="Qiu H."/>
            <person name="Zel Zion U."/>
            <person name="Chan C.X."/>
            <person name="Stephens T.G."/>
            <person name="Weber A.P.M."/>
            <person name="Boo G.H."/>
            <person name="Boo S.M."/>
            <person name="Kim K.M."/>
            <person name="Shin Y."/>
            <person name="Jung M."/>
            <person name="Lee S.J."/>
            <person name="Yim H.S."/>
            <person name="Lee J.H."/>
            <person name="Bhattacharya D."/>
            <person name="Yoon H.S."/>
        </authorList>
    </citation>
    <scope>NUCLEOTIDE SEQUENCE [LARGE SCALE GENOMIC DNA]</scope>
    <source>
        <strain evidence="2 3">SKKU-2015</strain>
        <tissue evidence="2">Whole body</tissue>
    </source>
</reference>
<proteinExistence type="predicted"/>
<protein>
    <submittedName>
        <fullName evidence="2">Uncharacterized protein</fullName>
    </submittedName>
</protein>
<sequence>MKRRRQKLASTRPSASAPKRQRYNQYYRNCIAASFCPADTSGPRIPTLLRQFSDHCPVKSHRHWLNLLRVSCEKQRCLVRNCATGMHFAQTHGAKSLIHSITMFLTYYVPKKLCVKSDSEWRQLLAALYSFHNYCARKHYIKDDHVLTCALYTLRNFRICTIPNRISELAALRYWHSLEPAHNHKPNSSSPDPQPHAPPPAHHLAYAPNQHTPQLPTTHTAHEATSATTAPPSTPHPQQQQPSPIATHSYPEITHAVLPPDRPVSDDNDVTYLTEATTNTDLASPADAHCTNLSYPAVKAALYNEATSAQPAPVIDAANSPRHQVTHTLHHSQLSTDCDARPNIALQHKAVTADLHSVPHHPQHSQLSHDPSCARAAVFPQLPAQQPLACTQYDVSLSAQVAPSAEPQLTQMQLPCATTNDVDEVDVKREYESHSDPTRMPYVDDEQRHASYAGEQQWEEQQNEATLGGDTPLIVGQVMEDGWLMRSEDFEVDAQYTNAFLHLPVAVAKMGMRGMSLSGLQLALRNGIWRPVLHDNVYVAKAYPPDDIFYY</sequence>
<evidence type="ECO:0000313" key="3">
    <source>
        <dbReference type="Proteomes" id="UP000247409"/>
    </source>
</evidence>
<name>A0A2V3IR14_9FLOR</name>
<keyword evidence="3" id="KW-1185">Reference proteome</keyword>
<feature type="region of interest" description="Disordered" evidence="1">
    <location>
        <begin position="182"/>
        <end position="246"/>
    </location>
</feature>
<dbReference type="EMBL" id="NBIV01000087">
    <property type="protein sequence ID" value="PXF44565.1"/>
    <property type="molecule type" value="Genomic_DNA"/>
</dbReference>
<accession>A0A2V3IR14</accession>
<evidence type="ECO:0000313" key="2">
    <source>
        <dbReference type="EMBL" id="PXF44565.1"/>
    </source>
</evidence>
<comment type="caution">
    <text evidence="2">The sequence shown here is derived from an EMBL/GenBank/DDBJ whole genome shotgun (WGS) entry which is preliminary data.</text>
</comment>
<evidence type="ECO:0000256" key="1">
    <source>
        <dbReference type="SAM" id="MobiDB-lite"/>
    </source>
</evidence>
<dbReference type="OrthoDB" id="10622741at2759"/>
<gene>
    <name evidence="2" type="ORF">BWQ96_05642</name>
</gene>
<organism evidence="2 3">
    <name type="scientific">Gracilariopsis chorda</name>
    <dbReference type="NCBI Taxonomy" id="448386"/>
    <lineage>
        <taxon>Eukaryota</taxon>
        <taxon>Rhodophyta</taxon>
        <taxon>Florideophyceae</taxon>
        <taxon>Rhodymeniophycidae</taxon>
        <taxon>Gracilariales</taxon>
        <taxon>Gracilariaceae</taxon>
        <taxon>Gracilariopsis</taxon>
    </lineage>
</organism>
<dbReference type="Proteomes" id="UP000247409">
    <property type="component" value="Unassembled WGS sequence"/>
</dbReference>
<feature type="compositionally biased region" description="Pro residues" evidence="1">
    <location>
        <begin position="192"/>
        <end position="201"/>
    </location>
</feature>